<evidence type="ECO:0000259" key="6">
    <source>
        <dbReference type="PROSITE" id="PS51686"/>
    </source>
</evidence>
<evidence type="ECO:0000256" key="1">
    <source>
        <dbReference type="ARBA" id="ARBA00022603"/>
    </source>
</evidence>
<organism evidence="7 8">
    <name type="scientific">Gulosibacter faecalis</name>
    <dbReference type="NCBI Taxonomy" id="272240"/>
    <lineage>
        <taxon>Bacteria</taxon>
        <taxon>Bacillati</taxon>
        <taxon>Actinomycetota</taxon>
        <taxon>Actinomycetes</taxon>
        <taxon>Micrococcales</taxon>
        <taxon>Microbacteriaceae</taxon>
        <taxon>Gulosibacter</taxon>
    </lineage>
</organism>
<dbReference type="PANTHER" id="PTHR22807">
    <property type="entry name" value="NOP2 YEAST -RELATED NOL1/NOP2/FMU SUN DOMAIN-CONTAINING"/>
    <property type="match status" value="1"/>
</dbReference>
<dbReference type="Gene3D" id="3.40.50.150">
    <property type="entry name" value="Vaccinia Virus protein VP39"/>
    <property type="match status" value="1"/>
</dbReference>
<dbReference type="Gene3D" id="1.10.940.10">
    <property type="entry name" value="NusB-like"/>
    <property type="match status" value="1"/>
</dbReference>
<dbReference type="Proteomes" id="UP001597492">
    <property type="component" value="Unassembled WGS sequence"/>
</dbReference>
<dbReference type="GO" id="GO:0032259">
    <property type="term" value="P:methylation"/>
    <property type="evidence" value="ECO:0007669"/>
    <property type="project" value="UniProtKB-KW"/>
</dbReference>
<name>A0ABW5V2Q6_9MICO</name>
<evidence type="ECO:0000313" key="8">
    <source>
        <dbReference type="Proteomes" id="UP001597492"/>
    </source>
</evidence>
<keyword evidence="2 5" id="KW-0808">Transferase</keyword>
<dbReference type="InterPro" id="IPR035926">
    <property type="entry name" value="NusB-like_sf"/>
</dbReference>
<evidence type="ECO:0000256" key="5">
    <source>
        <dbReference type="PROSITE-ProRule" id="PRU01023"/>
    </source>
</evidence>
<dbReference type="PANTHER" id="PTHR22807:SF53">
    <property type="entry name" value="RIBOSOMAL RNA SMALL SUBUNIT METHYLTRANSFERASE B-RELATED"/>
    <property type="match status" value="1"/>
</dbReference>
<dbReference type="InterPro" id="IPR029063">
    <property type="entry name" value="SAM-dependent_MTases_sf"/>
</dbReference>
<comment type="caution">
    <text evidence="7">The sequence shown here is derived from an EMBL/GenBank/DDBJ whole genome shotgun (WGS) entry which is preliminary data.</text>
</comment>
<dbReference type="InterPro" id="IPR006027">
    <property type="entry name" value="NusB_RsmB_TIM44"/>
</dbReference>
<evidence type="ECO:0000256" key="4">
    <source>
        <dbReference type="ARBA" id="ARBA00022884"/>
    </source>
</evidence>
<reference evidence="8" key="1">
    <citation type="journal article" date="2019" name="Int. J. Syst. Evol. Microbiol.">
        <title>The Global Catalogue of Microorganisms (GCM) 10K type strain sequencing project: providing services to taxonomists for standard genome sequencing and annotation.</title>
        <authorList>
            <consortium name="The Broad Institute Genomics Platform"/>
            <consortium name="The Broad Institute Genome Sequencing Center for Infectious Disease"/>
            <person name="Wu L."/>
            <person name="Ma J."/>
        </authorList>
    </citation>
    <scope>NUCLEOTIDE SEQUENCE [LARGE SCALE GENOMIC DNA]</scope>
    <source>
        <strain evidence="8">TISTR 1514</strain>
    </source>
</reference>
<proteinExistence type="inferred from homology"/>
<dbReference type="RefSeq" id="WP_019617513.1">
    <property type="nucleotide sequence ID" value="NZ_JBHUNE010000008.1"/>
</dbReference>
<feature type="binding site" evidence="5">
    <location>
        <position position="344"/>
    </location>
    <ligand>
        <name>S-adenosyl-L-methionine</name>
        <dbReference type="ChEBI" id="CHEBI:59789"/>
    </ligand>
</feature>
<dbReference type="SUPFAM" id="SSF48013">
    <property type="entry name" value="NusB-like"/>
    <property type="match status" value="1"/>
</dbReference>
<keyword evidence="1 5" id="KW-0489">Methyltransferase</keyword>
<feature type="binding site" evidence="5">
    <location>
        <begin position="277"/>
        <end position="283"/>
    </location>
    <ligand>
        <name>S-adenosyl-L-methionine</name>
        <dbReference type="ChEBI" id="CHEBI:59789"/>
    </ligand>
</feature>
<dbReference type="PRINTS" id="PR02008">
    <property type="entry name" value="RCMTFAMILY"/>
</dbReference>
<keyword evidence="8" id="KW-1185">Reference proteome</keyword>
<evidence type="ECO:0000256" key="3">
    <source>
        <dbReference type="ARBA" id="ARBA00022691"/>
    </source>
</evidence>
<dbReference type="PROSITE" id="PS51686">
    <property type="entry name" value="SAM_MT_RSMB_NOP"/>
    <property type="match status" value="1"/>
</dbReference>
<comment type="similarity">
    <text evidence="5">Belongs to the class I-like SAM-binding methyltransferase superfamily. RsmB/NOP family.</text>
</comment>
<dbReference type="InterPro" id="IPR049560">
    <property type="entry name" value="MeTrfase_RsmB-F_NOP2_cat"/>
</dbReference>
<dbReference type="GO" id="GO:0008168">
    <property type="term" value="F:methyltransferase activity"/>
    <property type="evidence" value="ECO:0007669"/>
    <property type="project" value="UniProtKB-KW"/>
</dbReference>
<accession>A0ABW5V2Q6</accession>
<gene>
    <name evidence="7" type="ORF">ACFSW7_11005</name>
</gene>
<feature type="binding site" evidence="5">
    <location>
        <position position="302"/>
    </location>
    <ligand>
        <name>S-adenosyl-L-methionine</name>
        <dbReference type="ChEBI" id="CHEBI:59789"/>
    </ligand>
</feature>
<dbReference type="EC" id="2.1.1.-" evidence="7"/>
<keyword evidence="4 5" id="KW-0694">RNA-binding</keyword>
<dbReference type="InterPro" id="IPR001678">
    <property type="entry name" value="MeTrfase_RsmB-F_NOP2_dom"/>
</dbReference>
<feature type="active site" description="Nucleophile" evidence="5">
    <location>
        <position position="397"/>
    </location>
</feature>
<dbReference type="SUPFAM" id="SSF53335">
    <property type="entry name" value="S-adenosyl-L-methionine-dependent methyltransferases"/>
    <property type="match status" value="1"/>
</dbReference>
<protein>
    <submittedName>
        <fullName evidence="7">RsmB/NOP family class I SAM-dependent RNA methyltransferase</fullName>
        <ecNumber evidence="7">2.1.1.-</ecNumber>
    </submittedName>
</protein>
<feature type="domain" description="SAM-dependent MTase RsmB/NOP-type" evidence="6">
    <location>
        <begin position="160"/>
        <end position="466"/>
    </location>
</feature>
<feature type="binding site" evidence="5">
    <location>
        <position position="327"/>
    </location>
    <ligand>
        <name>S-adenosyl-L-methionine</name>
        <dbReference type="ChEBI" id="CHEBI:59789"/>
    </ligand>
</feature>
<keyword evidence="3 5" id="KW-0949">S-adenosyl-L-methionine</keyword>
<sequence>MSRGKSPREVALDVLIAVAEDDAYANLLLPKRLDAAGLSGADAGFATQLTHGTLRGLGFYDWIIGTVSGRRLTKIDAPVLAALRLGAHQLIDTRVKPHAAVNETVSLLRRRGGRGAAGFVNANLRGIARHTREEWLARVADEVPDARDRLAITASHPRWIVDALADALAREHRADELEELLAADNVAPHVQLAALPGRCGRDELAAADTRLRPLPSAPTALELAEGDPGGLGAVTRGEARVQDSGSQLVALALTRSSPAHPALGNRGGEAELLLDLCAGPGGKSALLAAEALVAGASFTANEVTPARAGLVRRALEPLGEFEVTELDGRDFARRPGEFTRTLVDAPCSGLGALRRRPEARWRKTAADVAELAELQRELLRAAIATTRAGGLVAYVTCSPHPAETTDVVADVAADADVSVLDTRAVCRTLAPELDLAELPLAGGTAVQLWPHRHGSDAMFLALLRVASPRHVADATDDPDTTEQPDATEE</sequence>
<dbReference type="EMBL" id="JBHUNE010000008">
    <property type="protein sequence ID" value="MFD2758905.1"/>
    <property type="molecule type" value="Genomic_DNA"/>
</dbReference>
<dbReference type="Pfam" id="PF01189">
    <property type="entry name" value="Methyltr_RsmB-F"/>
    <property type="match status" value="1"/>
</dbReference>
<dbReference type="Pfam" id="PF01029">
    <property type="entry name" value="NusB"/>
    <property type="match status" value="1"/>
</dbReference>
<evidence type="ECO:0000313" key="7">
    <source>
        <dbReference type="EMBL" id="MFD2758905.1"/>
    </source>
</evidence>
<dbReference type="InterPro" id="IPR023267">
    <property type="entry name" value="RCMT"/>
</dbReference>
<evidence type="ECO:0000256" key="2">
    <source>
        <dbReference type="ARBA" id="ARBA00022679"/>
    </source>
</evidence>